<name>A0ABU6ZQF9_9FABA</name>
<dbReference type="EMBL" id="JASCZI010272995">
    <property type="protein sequence ID" value="MED6224006.1"/>
    <property type="molecule type" value="Genomic_DNA"/>
</dbReference>
<evidence type="ECO:0000313" key="2">
    <source>
        <dbReference type="EMBL" id="MED6224006.1"/>
    </source>
</evidence>
<feature type="region of interest" description="Disordered" evidence="1">
    <location>
        <begin position="1"/>
        <end position="70"/>
    </location>
</feature>
<reference evidence="2 3" key="1">
    <citation type="journal article" date="2023" name="Plants (Basel)">
        <title>Bridging the Gap: Combining Genomics and Transcriptomics Approaches to Understand Stylosanthes scabra, an Orphan Legume from the Brazilian Caatinga.</title>
        <authorList>
            <person name="Ferreira-Neto J.R.C."/>
            <person name="da Silva M.D."/>
            <person name="Binneck E."/>
            <person name="de Melo N.F."/>
            <person name="da Silva R.H."/>
            <person name="de Melo A.L.T.M."/>
            <person name="Pandolfi V."/>
            <person name="Bustamante F.O."/>
            <person name="Brasileiro-Vidal A.C."/>
            <person name="Benko-Iseppon A.M."/>
        </authorList>
    </citation>
    <scope>NUCLEOTIDE SEQUENCE [LARGE SCALE GENOMIC DNA]</scope>
    <source>
        <tissue evidence="2">Leaves</tissue>
    </source>
</reference>
<evidence type="ECO:0000313" key="3">
    <source>
        <dbReference type="Proteomes" id="UP001341840"/>
    </source>
</evidence>
<feature type="compositionally biased region" description="Basic residues" evidence="1">
    <location>
        <begin position="61"/>
        <end position="70"/>
    </location>
</feature>
<feature type="compositionally biased region" description="Basic and acidic residues" evidence="1">
    <location>
        <begin position="30"/>
        <end position="50"/>
    </location>
</feature>
<organism evidence="2 3">
    <name type="scientific">Stylosanthes scabra</name>
    <dbReference type="NCBI Taxonomy" id="79078"/>
    <lineage>
        <taxon>Eukaryota</taxon>
        <taxon>Viridiplantae</taxon>
        <taxon>Streptophyta</taxon>
        <taxon>Embryophyta</taxon>
        <taxon>Tracheophyta</taxon>
        <taxon>Spermatophyta</taxon>
        <taxon>Magnoliopsida</taxon>
        <taxon>eudicotyledons</taxon>
        <taxon>Gunneridae</taxon>
        <taxon>Pentapetalae</taxon>
        <taxon>rosids</taxon>
        <taxon>fabids</taxon>
        <taxon>Fabales</taxon>
        <taxon>Fabaceae</taxon>
        <taxon>Papilionoideae</taxon>
        <taxon>50 kb inversion clade</taxon>
        <taxon>dalbergioids sensu lato</taxon>
        <taxon>Dalbergieae</taxon>
        <taxon>Pterocarpus clade</taxon>
        <taxon>Stylosanthes</taxon>
    </lineage>
</organism>
<evidence type="ECO:0000256" key="1">
    <source>
        <dbReference type="SAM" id="MobiDB-lite"/>
    </source>
</evidence>
<protein>
    <submittedName>
        <fullName evidence="2">Uncharacterized protein</fullName>
    </submittedName>
</protein>
<sequence>MDICASKQKQKRKEGGDGYGGGDAVEYEDAGVRRRSDADVVREGSKEGTRAEAASTQTREKKWKKNGSARRLLKEKGAATGLQGHGGFGFEAEVAAQFAKRELEGERNDAVVLELEDEREGICWWVASPALIMEAMLAVVVQRQGGTGLK</sequence>
<comment type="caution">
    <text evidence="2">The sequence shown here is derived from an EMBL/GenBank/DDBJ whole genome shotgun (WGS) entry which is preliminary data.</text>
</comment>
<keyword evidence="3" id="KW-1185">Reference proteome</keyword>
<proteinExistence type="predicted"/>
<gene>
    <name evidence="2" type="ORF">PIB30_079621</name>
</gene>
<accession>A0ABU6ZQF9</accession>
<dbReference type="Proteomes" id="UP001341840">
    <property type="component" value="Unassembled WGS sequence"/>
</dbReference>